<organism evidence="2 3">
    <name type="scientific">Aphanomyces astaci</name>
    <name type="common">Crayfish plague agent</name>
    <dbReference type="NCBI Taxonomy" id="112090"/>
    <lineage>
        <taxon>Eukaryota</taxon>
        <taxon>Sar</taxon>
        <taxon>Stramenopiles</taxon>
        <taxon>Oomycota</taxon>
        <taxon>Saprolegniomycetes</taxon>
        <taxon>Saprolegniales</taxon>
        <taxon>Verrucalvaceae</taxon>
        <taxon>Aphanomyces</taxon>
    </lineage>
</organism>
<dbReference type="Proteomes" id="UP000469452">
    <property type="component" value="Unassembled WGS sequence"/>
</dbReference>
<feature type="compositionally biased region" description="Basic residues" evidence="1">
    <location>
        <begin position="1"/>
        <end position="10"/>
    </location>
</feature>
<dbReference type="AlphaFoldDB" id="A0A6A5AR08"/>
<protein>
    <submittedName>
        <fullName evidence="2">Uncharacterized protein</fullName>
    </submittedName>
</protein>
<feature type="non-terminal residue" evidence="2">
    <location>
        <position position="172"/>
    </location>
</feature>
<proteinExistence type="predicted"/>
<sequence length="172" mass="19248">MMQVQGHRRMPNQCQNGNPSLHPVEETSLADAPPAAFTLWSPRAMDVNLLHISIRLEHGTIEHSVVGVLGPGFHLVLPCLKADSNSHTTACGMCVRIVDLDVHLRIQYAPLFPSIFHHHNVRIPHGLRSHVHATVGCRVEHRDICIYERVPWYVECLVVPSFIFLPLAVGVQ</sequence>
<reference evidence="2 3" key="1">
    <citation type="submission" date="2019-06" db="EMBL/GenBank/DDBJ databases">
        <title>Genomics analysis of Aphanomyces spp. identifies a new class of oomycete effector associated with host adaptation.</title>
        <authorList>
            <person name="Gaulin E."/>
        </authorList>
    </citation>
    <scope>NUCLEOTIDE SEQUENCE [LARGE SCALE GENOMIC DNA]</scope>
    <source>
        <strain evidence="2 3">E</strain>
    </source>
</reference>
<comment type="caution">
    <text evidence="2">The sequence shown here is derived from an EMBL/GenBank/DDBJ whole genome shotgun (WGS) entry which is preliminary data.</text>
</comment>
<feature type="region of interest" description="Disordered" evidence="1">
    <location>
        <begin position="1"/>
        <end position="26"/>
    </location>
</feature>
<gene>
    <name evidence="2" type="ORF">AaE_003730</name>
</gene>
<evidence type="ECO:0000256" key="1">
    <source>
        <dbReference type="SAM" id="MobiDB-lite"/>
    </source>
</evidence>
<dbReference type="EMBL" id="VJMI01009294">
    <property type="protein sequence ID" value="KAF0759278.1"/>
    <property type="molecule type" value="Genomic_DNA"/>
</dbReference>
<accession>A0A6A5AR08</accession>
<evidence type="ECO:0000313" key="3">
    <source>
        <dbReference type="Proteomes" id="UP000469452"/>
    </source>
</evidence>
<dbReference type="VEuPathDB" id="FungiDB:H257_00514"/>
<name>A0A6A5AR08_APHAT</name>
<evidence type="ECO:0000313" key="2">
    <source>
        <dbReference type="EMBL" id="KAF0759278.1"/>
    </source>
</evidence>